<gene>
    <name evidence="6" type="ORF">JOL79_25285</name>
</gene>
<keyword evidence="2" id="KW-0645">Protease</keyword>
<proteinExistence type="inferred from homology"/>
<dbReference type="Gene3D" id="1.10.530.10">
    <property type="match status" value="1"/>
</dbReference>
<dbReference type="Pfam" id="PF00877">
    <property type="entry name" value="NLPC_P60"/>
    <property type="match status" value="1"/>
</dbReference>
<evidence type="ECO:0000256" key="4">
    <source>
        <dbReference type="ARBA" id="ARBA00022807"/>
    </source>
</evidence>
<dbReference type="PANTHER" id="PTHR47359:SF3">
    <property type="entry name" value="NLP_P60 DOMAIN-CONTAINING PROTEIN-RELATED"/>
    <property type="match status" value="1"/>
</dbReference>
<organism evidence="6 7">
    <name type="scientific">Microbispora oryzae</name>
    <dbReference type="NCBI Taxonomy" id="2806554"/>
    <lineage>
        <taxon>Bacteria</taxon>
        <taxon>Bacillati</taxon>
        <taxon>Actinomycetota</taxon>
        <taxon>Actinomycetes</taxon>
        <taxon>Streptosporangiales</taxon>
        <taxon>Streptosporangiaceae</taxon>
        <taxon>Microbispora</taxon>
    </lineage>
</organism>
<dbReference type="GO" id="GO:0008234">
    <property type="term" value="F:cysteine-type peptidase activity"/>
    <property type="evidence" value="ECO:0007669"/>
    <property type="project" value="UniProtKB-KW"/>
</dbReference>
<evidence type="ECO:0000313" key="7">
    <source>
        <dbReference type="Proteomes" id="UP000674234"/>
    </source>
</evidence>
<dbReference type="InterPro" id="IPR023346">
    <property type="entry name" value="Lysozyme-like_dom_sf"/>
</dbReference>
<dbReference type="InterPro" id="IPR000064">
    <property type="entry name" value="NLP_P60_dom"/>
</dbReference>
<dbReference type="InterPro" id="IPR038765">
    <property type="entry name" value="Papain-like_cys_pep_sf"/>
</dbReference>
<dbReference type="Gene3D" id="3.90.1720.10">
    <property type="entry name" value="endopeptidase domain like (from Nostoc punctiforme)"/>
    <property type="match status" value="1"/>
</dbReference>
<comment type="caution">
    <text evidence="6">The sequence shown here is derived from an EMBL/GenBank/DDBJ whole genome shotgun (WGS) entry which is preliminary data.</text>
</comment>
<reference evidence="6" key="1">
    <citation type="submission" date="2021-02" db="EMBL/GenBank/DDBJ databases">
        <title>Draft genome sequence of Microbispora sp. RL4-1S isolated from rice leaves in Thailand.</title>
        <authorList>
            <person name="Muangham S."/>
            <person name="Duangmal K."/>
        </authorList>
    </citation>
    <scope>NUCLEOTIDE SEQUENCE</scope>
    <source>
        <strain evidence="6">RL4-1S</strain>
    </source>
</reference>
<evidence type="ECO:0000256" key="1">
    <source>
        <dbReference type="ARBA" id="ARBA00007074"/>
    </source>
</evidence>
<dbReference type="AlphaFoldDB" id="A0A940WK01"/>
<keyword evidence="4" id="KW-0788">Thiol protease</keyword>
<feature type="domain" description="NlpC/P60" evidence="5">
    <location>
        <begin position="199"/>
        <end position="339"/>
    </location>
</feature>
<keyword evidence="7" id="KW-1185">Reference proteome</keyword>
<comment type="similarity">
    <text evidence="1">Belongs to the peptidase C40 family.</text>
</comment>
<dbReference type="PROSITE" id="PS51935">
    <property type="entry name" value="NLPC_P60"/>
    <property type="match status" value="1"/>
</dbReference>
<dbReference type="EMBL" id="JAFCNB010000017">
    <property type="protein sequence ID" value="MBP2707104.1"/>
    <property type="molecule type" value="Genomic_DNA"/>
</dbReference>
<dbReference type="Proteomes" id="UP000674234">
    <property type="component" value="Unassembled WGS sequence"/>
</dbReference>
<sequence>MTLLGSIILMSPPPSLLLGGGSAQDCAEAATVTGASETARTDIPDDYLRLYQKFGAQIGVQWNVLAAIGKRETDHGRSSLPGVRSGTNYAGAAGPMQFLVSTWGGSTKIKIEPGINGYASDGDGDGYGDIYDPADAILGAAKMLKRNGAPDDLSRAIFVYNRATWYVDQVLDIARRYAGSGQIALPAEADPACDSAYVASAPDDVVRKILEYALAQRGKPYRWGGTGPDAFDCSGIIYMAYRNAGLSIPRTTFGQFPFGVVVAQGSEQPGDLVFFNAGPGTSAGHPGHVGMIVSPGKMIEARCTRCGPIKISTYRDRPNIVGFTRPLENEAVLAQLKRALT</sequence>
<protein>
    <submittedName>
        <fullName evidence="6">C40 family peptidase</fullName>
    </submittedName>
</protein>
<evidence type="ECO:0000259" key="5">
    <source>
        <dbReference type="PROSITE" id="PS51935"/>
    </source>
</evidence>
<dbReference type="InterPro" id="IPR051794">
    <property type="entry name" value="PG_Endopeptidase_C40"/>
</dbReference>
<accession>A0A940WK01</accession>
<keyword evidence="3" id="KW-0378">Hydrolase</keyword>
<evidence type="ECO:0000313" key="6">
    <source>
        <dbReference type="EMBL" id="MBP2707104.1"/>
    </source>
</evidence>
<dbReference type="GO" id="GO:0006508">
    <property type="term" value="P:proteolysis"/>
    <property type="evidence" value="ECO:0007669"/>
    <property type="project" value="UniProtKB-KW"/>
</dbReference>
<name>A0A940WK01_9ACTN</name>
<dbReference type="SUPFAM" id="SSF54001">
    <property type="entry name" value="Cysteine proteinases"/>
    <property type="match status" value="1"/>
</dbReference>
<dbReference type="PANTHER" id="PTHR47359">
    <property type="entry name" value="PEPTIDOGLYCAN DL-ENDOPEPTIDASE CWLO"/>
    <property type="match status" value="1"/>
</dbReference>
<evidence type="ECO:0000256" key="2">
    <source>
        <dbReference type="ARBA" id="ARBA00022670"/>
    </source>
</evidence>
<evidence type="ECO:0000256" key="3">
    <source>
        <dbReference type="ARBA" id="ARBA00022801"/>
    </source>
</evidence>
<dbReference type="SUPFAM" id="SSF53955">
    <property type="entry name" value="Lysozyme-like"/>
    <property type="match status" value="1"/>
</dbReference>